<comment type="caution">
    <text evidence="1">The sequence shown here is derived from an EMBL/GenBank/DDBJ whole genome shotgun (WGS) entry which is preliminary data.</text>
</comment>
<dbReference type="Proteomes" id="UP001293254">
    <property type="component" value="Unassembled WGS sequence"/>
</dbReference>
<reference evidence="1" key="1">
    <citation type="submission" date="2020-06" db="EMBL/GenBank/DDBJ databases">
        <authorList>
            <person name="Li T."/>
            <person name="Hu X."/>
            <person name="Zhang T."/>
            <person name="Song X."/>
            <person name="Zhang H."/>
            <person name="Dai N."/>
            <person name="Sheng W."/>
            <person name="Hou X."/>
            <person name="Wei L."/>
        </authorList>
    </citation>
    <scope>NUCLEOTIDE SEQUENCE</scope>
    <source>
        <strain evidence="1">3651</strain>
        <tissue evidence="1">Leaf</tissue>
    </source>
</reference>
<dbReference type="AlphaFoldDB" id="A0AAE2CUA8"/>
<gene>
    <name evidence="1" type="ORF">Salat_0634600</name>
</gene>
<evidence type="ECO:0000313" key="2">
    <source>
        <dbReference type="Proteomes" id="UP001293254"/>
    </source>
</evidence>
<reference evidence="1" key="2">
    <citation type="journal article" date="2024" name="Plant">
        <title>Genomic evolution and insights into agronomic trait innovations of Sesamum species.</title>
        <authorList>
            <person name="Miao H."/>
            <person name="Wang L."/>
            <person name="Qu L."/>
            <person name="Liu H."/>
            <person name="Sun Y."/>
            <person name="Le M."/>
            <person name="Wang Q."/>
            <person name="Wei S."/>
            <person name="Zheng Y."/>
            <person name="Lin W."/>
            <person name="Duan Y."/>
            <person name="Cao H."/>
            <person name="Xiong S."/>
            <person name="Wang X."/>
            <person name="Wei L."/>
            <person name="Li C."/>
            <person name="Ma Q."/>
            <person name="Ju M."/>
            <person name="Zhao R."/>
            <person name="Li G."/>
            <person name="Mu C."/>
            <person name="Tian Q."/>
            <person name="Mei H."/>
            <person name="Zhang T."/>
            <person name="Gao T."/>
            <person name="Zhang H."/>
        </authorList>
    </citation>
    <scope>NUCLEOTIDE SEQUENCE</scope>
    <source>
        <strain evidence="1">3651</strain>
    </source>
</reference>
<keyword evidence="2" id="KW-1185">Reference proteome</keyword>
<name>A0AAE2CUA8_9LAMI</name>
<protein>
    <submittedName>
        <fullName evidence="1">Uncharacterized protein</fullName>
    </submittedName>
</protein>
<organism evidence="1 2">
    <name type="scientific">Sesamum alatum</name>
    <dbReference type="NCBI Taxonomy" id="300844"/>
    <lineage>
        <taxon>Eukaryota</taxon>
        <taxon>Viridiplantae</taxon>
        <taxon>Streptophyta</taxon>
        <taxon>Embryophyta</taxon>
        <taxon>Tracheophyta</taxon>
        <taxon>Spermatophyta</taxon>
        <taxon>Magnoliopsida</taxon>
        <taxon>eudicotyledons</taxon>
        <taxon>Gunneridae</taxon>
        <taxon>Pentapetalae</taxon>
        <taxon>asterids</taxon>
        <taxon>lamiids</taxon>
        <taxon>Lamiales</taxon>
        <taxon>Pedaliaceae</taxon>
        <taxon>Sesamum</taxon>
    </lineage>
</organism>
<evidence type="ECO:0000313" key="1">
    <source>
        <dbReference type="EMBL" id="KAK4434718.1"/>
    </source>
</evidence>
<accession>A0AAE2CUA8</accession>
<sequence length="142" mass="15591">MAASLSAACRRPLHVIVGPRRRGHDRPDPGRLLCRYPPPLLGRLLNGATVARGAVALDLGDHAQIETPPQQGRRLNGATSRFPFYGGTLSPLCVRATATLSSPPLCVGDGDVAVAQYGRRRLRRSHRRRPSPLINIYIYIYF</sequence>
<proteinExistence type="predicted"/>
<dbReference type="EMBL" id="JACGWO010000002">
    <property type="protein sequence ID" value="KAK4434718.1"/>
    <property type="molecule type" value="Genomic_DNA"/>
</dbReference>